<dbReference type="RefSeq" id="WP_152264038.1">
    <property type="nucleotide sequence ID" value="NZ_JBFADJ010000002.1"/>
</dbReference>
<comment type="cofactor">
    <cofactor evidence="1">
        <name>pyridoxal 5'-phosphate</name>
        <dbReference type="ChEBI" id="CHEBI:597326"/>
    </cofactor>
</comment>
<evidence type="ECO:0000259" key="5">
    <source>
        <dbReference type="Pfam" id="PF00291"/>
    </source>
</evidence>
<keyword evidence="2" id="KW-0663">Pyridoxal phosphate</keyword>
<dbReference type="Gene3D" id="3.40.50.1100">
    <property type="match status" value="2"/>
</dbReference>
<dbReference type="Pfam" id="PF00291">
    <property type="entry name" value="PALP"/>
    <property type="match status" value="1"/>
</dbReference>
<keyword evidence="7" id="KW-1185">Reference proteome</keyword>
<dbReference type="CDD" id="cd01563">
    <property type="entry name" value="Thr-synth_1"/>
    <property type="match status" value="1"/>
</dbReference>
<dbReference type="GO" id="GO:0003941">
    <property type="term" value="F:L-serine ammonia-lyase activity"/>
    <property type="evidence" value="ECO:0007669"/>
    <property type="project" value="TreeGrafter"/>
</dbReference>
<feature type="region of interest" description="Disordered" evidence="4">
    <location>
        <begin position="1"/>
        <end position="23"/>
    </location>
</feature>
<dbReference type="GO" id="GO:0004794">
    <property type="term" value="F:threonine deaminase activity"/>
    <property type="evidence" value="ECO:0007669"/>
    <property type="project" value="TreeGrafter"/>
</dbReference>
<dbReference type="SUPFAM" id="SSF53686">
    <property type="entry name" value="Tryptophan synthase beta subunit-like PLP-dependent enzymes"/>
    <property type="match status" value="1"/>
</dbReference>
<dbReference type="GO" id="GO:0006567">
    <property type="term" value="P:L-threonine catabolic process"/>
    <property type="evidence" value="ECO:0007669"/>
    <property type="project" value="TreeGrafter"/>
</dbReference>
<evidence type="ECO:0000313" key="6">
    <source>
        <dbReference type="EMBL" id="KAB7843644.1"/>
    </source>
</evidence>
<accession>A0A5N5W806</accession>
<dbReference type="OrthoDB" id="9778118at2"/>
<dbReference type="InterPro" id="IPR001926">
    <property type="entry name" value="TrpB-like_PALP"/>
</dbReference>
<gene>
    <name evidence="6" type="ORF">FRZ00_16885</name>
</gene>
<dbReference type="GO" id="GO:0009097">
    <property type="term" value="P:isoleucine biosynthetic process"/>
    <property type="evidence" value="ECO:0007669"/>
    <property type="project" value="TreeGrafter"/>
</dbReference>
<dbReference type="PANTHER" id="PTHR48078">
    <property type="entry name" value="THREONINE DEHYDRATASE, MITOCHONDRIAL-RELATED"/>
    <property type="match status" value="1"/>
</dbReference>
<evidence type="ECO:0000256" key="3">
    <source>
        <dbReference type="ARBA" id="ARBA00023239"/>
    </source>
</evidence>
<reference evidence="6 7" key="1">
    <citation type="journal article" date="2019" name="Microb. Cell Fact.">
        <title>Exploring novel herbicidin analogues by transcriptional regulator overexpression and MS/MS molecular networking.</title>
        <authorList>
            <person name="Shi Y."/>
            <person name="Gu R."/>
            <person name="Li Y."/>
            <person name="Wang X."/>
            <person name="Ren W."/>
            <person name="Li X."/>
            <person name="Wang L."/>
            <person name="Xie Y."/>
            <person name="Hong B."/>
        </authorList>
    </citation>
    <scope>NUCLEOTIDE SEQUENCE [LARGE SCALE GENOMIC DNA]</scope>
    <source>
        <strain evidence="6 7">US-43</strain>
    </source>
</reference>
<dbReference type="PANTHER" id="PTHR48078:SF6">
    <property type="entry name" value="L-THREONINE DEHYDRATASE CATABOLIC TDCB"/>
    <property type="match status" value="1"/>
</dbReference>
<dbReference type="InterPro" id="IPR036052">
    <property type="entry name" value="TrpB-like_PALP_sf"/>
</dbReference>
<evidence type="ECO:0000256" key="4">
    <source>
        <dbReference type="SAM" id="MobiDB-lite"/>
    </source>
</evidence>
<dbReference type="AlphaFoldDB" id="A0A5N5W806"/>
<dbReference type="PROSITE" id="PS00165">
    <property type="entry name" value="DEHYDRATASE_SER_THR"/>
    <property type="match status" value="1"/>
</dbReference>
<keyword evidence="3" id="KW-0456">Lyase</keyword>
<feature type="domain" description="Tryptophan synthase beta chain-like PALP" evidence="5">
    <location>
        <begin position="100"/>
        <end position="378"/>
    </location>
</feature>
<dbReference type="InterPro" id="IPR000634">
    <property type="entry name" value="Ser/Thr_deHydtase_PyrdxlP-BS"/>
</dbReference>
<dbReference type="Proteomes" id="UP000327000">
    <property type="component" value="Unassembled WGS sequence"/>
</dbReference>
<proteinExistence type="predicted"/>
<name>A0A5N5W806_STRMB</name>
<comment type="caution">
    <text evidence="6">The sequence shown here is derived from an EMBL/GenBank/DDBJ whole genome shotgun (WGS) entry which is preliminary data.</text>
</comment>
<dbReference type="GO" id="GO:0006565">
    <property type="term" value="P:L-serine catabolic process"/>
    <property type="evidence" value="ECO:0007669"/>
    <property type="project" value="TreeGrafter"/>
</dbReference>
<sequence length="408" mass="42939">MRFPADGPSGPFHPHTPYGPSASADAYDPDAPCGTIRLRCGTCGRLHALAEPAWRCADCHGLLDLHGFTPAMPNAVELGRRPPTLWRYAEALPLPRPPRISLGEGMTPLISAPGRPDVLLKADHLMPTGSFKDRGAVLLVALAARLGVRKVMADSSGNTGTAVAAYAARAGLACEVYVPAATSEGKVAQLRAYGAEVRRIEGSREDTAAEAARAAEEPGTFYASHVHHPFFPHGTKTYVFELWEQLGGRLPGTLVLPAGNGTLVLGARLGCQELLDQRLIDRLPAITAVQAAGCAPLARAAALGGEVPERVTAEPTVAEGIAIARPARGSQVLRAVRETGGTFVTVPEDRIVAAHRELARHGLYVEPTSAVCWAALQEGLVPEHAVEGDRPFAVVPLCGNGLKGKPPE</sequence>
<dbReference type="GO" id="GO:0030170">
    <property type="term" value="F:pyridoxal phosphate binding"/>
    <property type="evidence" value="ECO:0007669"/>
    <property type="project" value="InterPro"/>
</dbReference>
<evidence type="ECO:0000256" key="2">
    <source>
        <dbReference type="ARBA" id="ARBA00022898"/>
    </source>
</evidence>
<evidence type="ECO:0000313" key="7">
    <source>
        <dbReference type="Proteomes" id="UP000327000"/>
    </source>
</evidence>
<dbReference type="InterPro" id="IPR050147">
    <property type="entry name" value="Ser/Thr_Dehydratase"/>
</dbReference>
<evidence type="ECO:0000256" key="1">
    <source>
        <dbReference type="ARBA" id="ARBA00001933"/>
    </source>
</evidence>
<organism evidence="6 7">
    <name type="scientific">Streptomyces mobaraensis</name>
    <name type="common">Streptoverticillium mobaraense</name>
    <dbReference type="NCBI Taxonomy" id="35621"/>
    <lineage>
        <taxon>Bacteria</taxon>
        <taxon>Bacillati</taxon>
        <taxon>Actinomycetota</taxon>
        <taxon>Actinomycetes</taxon>
        <taxon>Kitasatosporales</taxon>
        <taxon>Streptomycetaceae</taxon>
        <taxon>Streptomyces</taxon>
    </lineage>
</organism>
<protein>
    <submittedName>
        <fullName evidence="6">Pyridoxal-phosphate dependent enzyme</fullName>
    </submittedName>
</protein>
<dbReference type="EMBL" id="VOKX01000032">
    <property type="protein sequence ID" value="KAB7843644.1"/>
    <property type="molecule type" value="Genomic_DNA"/>
</dbReference>